<reference evidence="3 4" key="1">
    <citation type="journal article" date="2015" name="Stand. Genomic Sci.">
        <title>Genomic Encyclopedia of Bacterial and Archaeal Type Strains, Phase III: the genomes of soil and plant-associated and newly described type strains.</title>
        <authorList>
            <person name="Whitman W.B."/>
            <person name="Woyke T."/>
            <person name="Klenk H.P."/>
            <person name="Zhou Y."/>
            <person name="Lilburn T.G."/>
            <person name="Beck B.J."/>
            <person name="De Vos P."/>
            <person name="Vandamme P."/>
            <person name="Eisen J.A."/>
            <person name="Garrity G."/>
            <person name="Hugenholtz P."/>
            <person name="Kyrpides N.C."/>
        </authorList>
    </citation>
    <scope>NUCLEOTIDE SEQUENCE [LARGE SCALE GENOMIC DNA]</scope>
    <source>
        <strain evidence="3 4">S2T63</strain>
    </source>
</reference>
<feature type="transmembrane region" description="Helical" evidence="2">
    <location>
        <begin position="21"/>
        <end position="42"/>
    </location>
</feature>
<dbReference type="Proteomes" id="UP000273158">
    <property type="component" value="Unassembled WGS sequence"/>
</dbReference>
<dbReference type="AlphaFoldDB" id="A0A498C5P6"/>
<evidence type="ECO:0000256" key="1">
    <source>
        <dbReference type="SAM" id="MobiDB-lite"/>
    </source>
</evidence>
<name>A0A498C5P6_9MICO</name>
<feature type="region of interest" description="Disordered" evidence="1">
    <location>
        <begin position="57"/>
        <end position="106"/>
    </location>
</feature>
<keyword evidence="4" id="KW-1185">Reference proteome</keyword>
<proteinExistence type="predicted"/>
<evidence type="ECO:0000256" key="2">
    <source>
        <dbReference type="SAM" id="Phobius"/>
    </source>
</evidence>
<evidence type="ECO:0000313" key="4">
    <source>
        <dbReference type="Proteomes" id="UP000273158"/>
    </source>
</evidence>
<evidence type="ECO:0000313" key="3">
    <source>
        <dbReference type="EMBL" id="RLK47938.1"/>
    </source>
</evidence>
<feature type="compositionally biased region" description="Low complexity" evidence="1">
    <location>
        <begin position="57"/>
        <end position="70"/>
    </location>
</feature>
<gene>
    <name evidence="3" type="ORF">C7474_2537</name>
</gene>
<keyword evidence="2" id="KW-1133">Transmembrane helix</keyword>
<keyword evidence="2" id="KW-0472">Membrane</keyword>
<protein>
    <submittedName>
        <fullName evidence="3">Uncharacterized protein</fullName>
    </submittedName>
</protein>
<sequence>MGTRQSARARAESKERGGVTPGMRWVIAAVALVVAGGLGWAMTLGLTRSADTADVADGADGAAPSATPAAQTVEPTPVDGSEVLPPQRAQTASDRLPPLPQATPRITVPLPASAATSGGLVDGFPAELAGPTPASDVIDSSIASDGSTAQVALTARTDEAPDSVIETFRSRWTEAGLAPATASDAALAFADGYTAISLAVSTTGTGTVYTVYATLRTE</sequence>
<dbReference type="EMBL" id="RCDB01000003">
    <property type="protein sequence ID" value="RLK47938.1"/>
    <property type="molecule type" value="Genomic_DNA"/>
</dbReference>
<accession>A0A498C5P6</accession>
<keyword evidence="2" id="KW-0812">Transmembrane</keyword>
<organism evidence="3 4">
    <name type="scientific">Microbacterium telephonicum</name>
    <dbReference type="NCBI Taxonomy" id="1714841"/>
    <lineage>
        <taxon>Bacteria</taxon>
        <taxon>Bacillati</taxon>
        <taxon>Actinomycetota</taxon>
        <taxon>Actinomycetes</taxon>
        <taxon>Micrococcales</taxon>
        <taxon>Microbacteriaceae</taxon>
        <taxon>Microbacterium</taxon>
    </lineage>
</organism>
<comment type="caution">
    <text evidence="3">The sequence shown here is derived from an EMBL/GenBank/DDBJ whole genome shotgun (WGS) entry which is preliminary data.</text>
</comment>